<reference evidence="6" key="3">
    <citation type="submission" date="2025-09" db="UniProtKB">
        <authorList>
            <consortium name="Ensembl"/>
        </authorList>
    </citation>
    <scope>IDENTIFICATION</scope>
</reference>
<dbReference type="InterPro" id="IPR035979">
    <property type="entry name" value="RBD_domain_sf"/>
</dbReference>
<dbReference type="PANTHER" id="PTHR48039">
    <property type="entry name" value="RNA-BINDING MOTIF PROTEIN 14B"/>
    <property type="match status" value="1"/>
</dbReference>
<dbReference type="PANTHER" id="PTHR48039:SF5">
    <property type="entry name" value="RNA-BINDING PROTEIN 28"/>
    <property type="match status" value="1"/>
</dbReference>
<comment type="subcellular location">
    <subcellularLocation>
        <location evidence="1">Nucleus</location>
    </subcellularLocation>
</comment>
<evidence type="ECO:0000256" key="3">
    <source>
        <dbReference type="ARBA" id="ARBA00022884"/>
    </source>
</evidence>
<evidence type="ECO:0000256" key="1">
    <source>
        <dbReference type="ARBA" id="ARBA00004123"/>
    </source>
</evidence>
<feature type="region of interest" description="Disordered" evidence="5">
    <location>
        <begin position="195"/>
        <end position="277"/>
    </location>
</feature>
<evidence type="ECO:0000256" key="2">
    <source>
        <dbReference type="ARBA" id="ARBA00022737"/>
    </source>
</evidence>
<dbReference type="InterPro" id="IPR012677">
    <property type="entry name" value="Nucleotide-bd_a/b_plait_sf"/>
</dbReference>
<keyword evidence="4" id="KW-0539">Nucleus</keyword>
<keyword evidence="7" id="KW-1185">Reference proteome</keyword>
<dbReference type="GO" id="GO:0005730">
    <property type="term" value="C:nucleolus"/>
    <property type="evidence" value="ECO:0007669"/>
    <property type="project" value="TreeGrafter"/>
</dbReference>
<dbReference type="Gene3D" id="3.30.70.330">
    <property type="match status" value="2"/>
</dbReference>
<proteinExistence type="predicted"/>
<feature type="compositionally biased region" description="Acidic residues" evidence="5">
    <location>
        <begin position="214"/>
        <end position="273"/>
    </location>
</feature>
<feature type="region of interest" description="Disordered" evidence="5">
    <location>
        <begin position="64"/>
        <end position="112"/>
    </location>
</feature>
<keyword evidence="2" id="KW-0677">Repeat</keyword>
<dbReference type="Pfam" id="PF00076">
    <property type="entry name" value="RRM_1"/>
    <property type="match status" value="2"/>
</dbReference>
<evidence type="ECO:0000256" key="5">
    <source>
        <dbReference type="SAM" id="MobiDB-lite"/>
    </source>
</evidence>
<dbReference type="Ensembl" id="ENSMUNT00000030032.1">
    <property type="protein sequence ID" value="ENSMUNP00000030462.1"/>
    <property type="gene ID" value="ENSMUNG00000018461.1"/>
</dbReference>
<dbReference type="Proteomes" id="UP000694405">
    <property type="component" value="Chromosome 5"/>
</dbReference>
<dbReference type="AlphaFoldDB" id="A0A8V5G2N7"/>
<reference evidence="6" key="2">
    <citation type="submission" date="2025-08" db="UniProtKB">
        <authorList>
            <consortium name="Ensembl"/>
        </authorList>
    </citation>
    <scope>IDENTIFICATION</scope>
</reference>
<reference evidence="6" key="1">
    <citation type="submission" date="2020-03" db="EMBL/GenBank/DDBJ databases">
        <title>Melopsittacus undulatus (budgerigar) genome, bMelUnd1, maternal haplotype with Z.</title>
        <authorList>
            <person name="Gedman G."/>
            <person name="Mountcastle J."/>
            <person name="Haase B."/>
            <person name="Formenti G."/>
            <person name="Wright T."/>
            <person name="Apodaca J."/>
            <person name="Pelan S."/>
            <person name="Chow W."/>
            <person name="Rhie A."/>
            <person name="Howe K."/>
            <person name="Fedrigo O."/>
            <person name="Jarvis E.D."/>
        </authorList>
    </citation>
    <scope>NUCLEOTIDE SEQUENCE [LARGE SCALE GENOMIC DNA]</scope>
</reference>
<dbReference type="GO" id="GO:0003729">
    <property type="term" value="F:mRNA binding"/>
    <property type="evidence" value="ECO:0007669"/>
    <property type="project" value="TreeGrafter"/>
</dbReference>
<name>A0A8V5G2N7_MELUD</name>
<dbReference type="CDD" id="cd12413">
    <property type="entry name" value="RRM1_RBM28_like"/>
    <property type="match status" value="1"/>
</dbReference>
<accession>A0A8V5G2N7</accession>
<dbReference type="InterPro" id="IPR051945">
    <property type="entry name" value="RRM_MRD1_RNA_proc_ribogen"/>
</dbReference>
<dbReference type="SMART" id="SM00360">
    <property type="entry name" value="RRM"/>
    <property type="match status" value="2"/>
</dbReference>
<evidence type="ECO:0000256" key="4">
    <source>
        <dbReference type="ARBA" id="ARBA00023242"/>
    </source>
</evidence>
<protein>
    <submittedName>
        <fullName evidence="6">Uncharacterized protein</fullName>
    </submittedName>
</protein>
<evidence type="ECO:0000313" key="6">
    <source>
        <dbReference type="Ensembl" id="ENSMUNP00000030462.1"/>
    </source>
</evidence>
<dbReference type="InterPro" id="IPR000504">
    <property type="entry name" value="RRM_dom"/>
</dbReference>
<sequence>MAAPCSRTVLVRGLPAAATDAELQRLFGSIGPLRRGFIVTEKGTQRCRGFGYVTFSLAEDAQRALEEPPPWGSHRLTVTLARRRGHRPPRGGAEQEAGGSPPQAKRPRPASRKARLIVRNLSFKCSEEELRDLFSPYGSVLEVNIPKKADGKMRGFAFVQLRNVLEATKALRGMNMKEIKGRPVAVDWAVAKDKYQATEGTQGGKEEPGGGAEKEEEEEEEENEEEKEEEEEENEEDGKEEEGDEEEEEDDDGGNEDRSEEEEDEEEDEEDEGLFYSGWMRVTVTGLEEGGGAPLGLRGHFWGSRGVSSWIRVLPWGLGGGWDVSWVSDGVPVGSRVDFSLVGPFSGIRGPILGVSLGGGFPWDFRGSLVIEGTPLGLGWEIPWGSGGGFPLDWKGLPVDLGRACLRSFEELPLGFGGGY</sequence>
<organism evidence="6 7">
    <name type="scientific">Melopsittacus undulatus</name>
    <name type="common">Budgerigar</name>
    <name type="synonym">Psittacus undulatus</name>
    <dbReference type="NCBI Taxonomy" id="13146"/>
    <lineage>
        <taxon>Eukaryota</taxon>
        <taxon>Metazoa</taxon>
        <taxon>Chordata</taxon>
        <taxon>Craniata</taxon>
        <taxon>Vertebrata</taxon>
        <taxon>Euteleostomi</taxon>
        <taxon>Archelosauria</taxon>
        <taxon>Archosauria</taxon>
        <taxon>Dinosauria</taxon>
        <taxon>Saurischia</taxon>
        <taxon>Theropoda</taxon>
        <taxon>Coelurosauria</taxon>
        <taxon>Aves</taxon>
        <taxon>Neognathae</taxon>
        <taxon>Neoaves</taxon>
        <taxon>Telluraves</taxon>
        <taxon>Australaves</taxon>
        <taxon>Psittaciformes</taxon>
        <taxon>Psittaculidae</taxon>
        <taxon>Melopsittacus</taxon>
    </lineage>
</organism>
<dbReference type="FunFam" id="3.30.70.330:FF:000340">
    <property type="entry name" value="RNA-binding motif protein 28"/>
    <property type="match status" value="1"/>
</dbReference>
<keyword evidence="3" id="KW-0694">RNA-binding</keyword>
<evidence type="ECO:0000313" key="7">
    <source>
        <dbReference type="Proteomes" id="UP000694405"/>
    </source>
</evidence>
<dbReference type="CDD" id="cd12414">
    <property type="entry name" value="RRM2_RBM28_like"/>
    <property type="match status" value="1"/>
</dbReference>
<dbReference type="PROSITE" id="PS50102">
    <property type="entry name" value="RRM"/>
    <property type="match status" value="2"/>
</dbReference>
<dbReference type="SUPFAM" id="SSF54928">
    <property type="entry name" value="RNA-binding domain, RBD"/>
    <property type="match status" value="2"/>
</dbReference>